<dbReference type="PROSITE" id="PS51278">
    <property type="entry name" value="GATASE_TYPE_2"/>
    <property type="match status" value="1"/>
</dbReference>
<feature type="domain" description="Glutamine amidotransferase type-2" evidence="2">
    <location>
        <begin position="2"/>
        <end position="341"/>
    </location>
</feature>
<evidence type="ECO:0000259" key="2">
    <source>
        <dbReference type="PROSITE" id="PS51278"/>
    </source>
</evidence>
<proteinExistence type="predicted"/>
<keyword evidence="4" id="KW-1185">Reference proteome</keyword>
<dbReference type="AlphaFoldDB" id="A0A5M3N6C2"/>
<name>A0A5M3N6C2_CONPW</name>
<keyword evidence="3" id="KW-0378">Hydrolase</keyword>
<sequence length="341" mass="37794">MCRFVIYKGTSPVQLSHLLTRPCHSIINQAFDSRLRLDHRRPINGDGFGVGWYDAVHDEELGSQPCVFTSVTPAWNNANLIRLAEKIKSPLVFGHVRATTAGSLSLDNCHPFVFGKVMFMHNGGIAEFPKLKRRLQVDLPDEIFNTVQGNTDSEWAFALYLSKLPDPNAKTFTPNVLKQAMFDTIASLNSYAEAFGITEPSLMNFCVTDGASVVATRYISSRQEEAASLWYSSGTTFSEYAKGGHYKMSKADKRENIIMVASEPLTFEKADWREVRTNNMIVITPKMNLLQIPILDKFYVPPTDPASLNRGTEFAAAKGLLSPRSGLRPVEGTLAAPPISV</sequence>
<accession>A0A5M3N6C2</accession>
<dbReference type="GO" id="GO:0006751">
    <property type="term" value="P:glutathione catabolic process"/>
    <property type="evidence" value="ECO:0007669"/>
    <property type="project" value="TreeGrafter"/>
</dbReference>
<dbReference type="OMA" id="SVHPAWN"/>
<dbReference type="KEGG" id="cput:CONPUDRAFT_79005"/>
<dbReference type="InterPro" id="IPR029055">
    <property type="entry name" value="Ntn_hydrolases_N"/>
</dbReference>
<dbReference type="EMBL" id="JH711573">
    <property type="protein sequence ID" value="EIW86767.1"/>
    <property type="molecule type" value="Genomic_DNA"/>
</dbReference>
<dbReference type="SUPFAM" id="SSF56235">
    <property type="entry name" value="N-terminal nucleophile aminohydrolases (Ntn hydrolases)"/>
    <property type="match status" value="1"/>
</dbReference>
<evidence type="ECO:0000313" key="3">
    <source>
        <dbReference type="EMBL" id="EIW86767.1"/>
    </source>
</evidence>
<dbReference type="InterPro" id="IPR052373">
    <property type="entry name" value="Gamma-glu_amide_hydrolase"/>
</dbReference>
<evidence type="ECO:0000313" key="4">
    <source>
        <dbReference type="Proteomes" id="UP000053558"/>
    </source>
</evidence>
<dbReference type="CDD" id="cd01908">
    <property type="entry name" value="YafJ"/>
    <property type="match status" value="1"/>
</dbReference>
<protein>
    <submittedName>
        <fullName evidence="3">N-terminal nucleophile aminohydrolase</fullName>
    </submittedName>
</protein>
<organism evidence="3 4">
    <name type="scientific">Coniophora puteana (strain RWD-64-598)</name>
    <name type="common">Brown rot fungus</name>
    <dbReference type="NCBI Taxonomy" id="741705"/>
    <lineage>
        <taxon>Eukaryota</taxon>
        <taxon>Fungi</taxon>
        <taxon>Dikarya</taxon>
        <taxon>Basidiomycota</taxon>
        <taxon>Agaricomycotina</taxon>
        <taxon>Agaricomycetes</taxon>
        <taxon>Agaricomycetidae</taxon>
        <taxon>Boletales</taxon>
        <taxon>Coniophorineae</taxon>
        <taxon>Coniophoraceae</taxon>
        <taxon>Coniophora</taxon>
    </lineage>
</organism>
<gene>
    <name evidence="3" type="ORF">CONPUDRAFT_79005</name>
</gene>
<dbReference type="Proteomes" id="UP000053558">
    <property type="component" value="Unassembled WGS sequence"/>
</dbReference>
<keyword evidence="1" id="KW-0315">Glutamine amidotransferase</keyword>
<comment type="caution">
    <text evidence="3">The sequence shown here is derived from an EMBL/GenBank/DDBJ whole genome shotgun (WGS) entry which is preliminary data.</text>
</comment>
<dbReference type="PANTHER" id="PTHR43187:SF1">
    <property type="entry name" value="GLUTAMINE AMIDOTRANSFERASE DUG3-RELATED"/>
    <property type="match status" value="1"/>
</dbReference>
<reference evidence="4" key="1">
    <citation type="journal article" date="2012" name="Science">
        <title>The Paleozoic origin of enzymatic lignin decomposition reconstructed from 31 fungal genomes.</title>
        <authorList>
            <person name="Floudas D."/>
            <person name="Binder M."/>
            <person name="Riley R."/>
            <person name="Barry K."/>
            <person name="Blanchette R.A."/>
            <person name="Henrissat B."/>
            <person name="Martinez A.T."/>
            <person name="Otillar R."/>
            <person name="Spatafora J.W."/>
            <person name="Yadav J.S."/>
            <person name="Aerts A."/>
            <person name="Benoit I."/>
            <person name="Boyd A."/>
            <person name="Carlson A."/>
            <person name="Copeland A."/>
            <person name="Coutinho P.M."/>
            <person name="de Vries R.P."/>
            <person name="Ferreira P."/>
            <person name="Findley K."/>
            <person name="Foster B."/>
            <person name="Gaskell J."/>
            <person name="Glotzer D."/>
            <person name="Gorecki P."/>
            <person name="Heitman J."/>
            <person name="Hesse C."/>
            <person name="Hori C."/>
            <person name="Igarashi K."/>
            <person name="Jurgens J.A."/>
            <person name="Kallen N."/>
            <person name="Kersten P."/>
            <person name="Kohler A."/>
            <person name="Kuees U."/>
            <person name="Kumar T.K.A."/>
            <person name="Kuo A."/>
            <person name="LaButti K."/>
            <person name="Larrondo L.F."/>
            <person name="Lindquist E."/>
            <person name="Ling A."/>
            <person name="Lombard V."/>
            <person name="Lucas S."/>
            <person name="Lundell T."/>
            <person name="Martin R."/>
            <person name="McLaughlin D.J."/>
            <person name="Morgenstern I."/>
            <person name="Morin E."/>
            <person name="Murat C."/>
            <person name="Nagy L.G."/>
            <person name="Nolan M."/>
            <person name="Ohm R.A."/>
            <person name="Patyshakuliyeva A."/>
            <person name="Rokas A."/>
            <person name="Ruiz-Duenas F.J."/>
            <person name="Sabat G."/>
            <person name="Salamov A."/>
            <person name="Samejima M."/>
            <person name="Schmutz J."/>
            <person name="Slot J.C."/>
            <person name="St John F."/>
            <person name="Stenlid J."/>
            <person name="Sun H."/>
            <person name="Sun S."/>
            <person name="Syed K."/>
            <person name="Tsang A."/>
            <person name="Wiebenga A."/>
            <person name="Young D."/>
            <person name="Pisabarro A."/>
            <person name="Eastwood D.C."/>
            <person name="Martin F."/>
            <person name="Cullen D."/>
            <person name="Grigoriev I.V."/>
            <person name="Hibbett D.S."/>
        </authorList>
    </citation>
    <scope>NUCLEOTIDE SEQUENCE [LARGE SCALE GENOMIC DNA]</scope>
    <source>
        <strain evidence="4">RWD-64-598 SS2</strain>
    </source>
</reference>
<dbReference type="InterPro" id="IPR017932">
    <property type="entry name" value="GATase_2_dom"/>
</dbReference>
<dbReference type="Pfam" id="PF13230">
    <property type="entry name" value="GATase_4"/>
    <property type="match status" value="1"/>
</dbReference>
<dbReference type="GO" id="GO:0061672">
    <property type="term" value="C:glutathione hydrolase complex"/>
    <property type="evidence" value="ECO:0007669"/>
    <property type="project" value="TreeGrafter"/>
</dbReference>
<dbReference type="Gene3D" id="3.60.20.10">
    <property type="entry name" value="Glutamine Phosphoribosylpyrophosphate, subunit 1, domain 1"/>
    <property type="match status" value="1"/>
</dbReference>
<dbReference type="GeneID" id="19209852"/>
<evidence type="ECO:0000256" key="1">
    <source>
        <dbReference type="ARBA" id="ARBA00022962"/>
    </source>
</evidence>
<dbReference type="FunFam" id="3.60.20.10:FF:000060">
    <property type="entry name" value="Related to DUG3-probable glutamine amidotransferase"/>
    <property type="match status" value="1"/>
</dbReference>
<dbReference type="GO" id="GO:0008242">
    <property type="term" value="F:omega peptidase activity"/>
    <property type="evidence" value="ECO:0007669"/>
    <property type="project" value="TreeGrafter"/>
</dbReference>
<dbReference type="InterPro" id="IPR026869">
    <property type="entry name" value="EgtC-like"/>
</dbReference>
<dbReference type="GO" id="GO:0005737">
    <property type="term" value="C:cytoplasm"/>
    <property type="evidence" value="ECO:0007669"/>
    <property type="project" value="TreeGrafter"/>
</dbReference>
<dbReference type="RefSeq" id="XP_007762796.1">
    <property type="nucleotide sequence ID" value="XM_007764606.1"/>
</dbReference>
<dbReference type="OrthoDB" id="14446at2759"/>
<dbReference type="PANTHER" id="PTHR43187">
    <property type="entry name" value="GLUTAMINE AMIDOTRANSFERASE DUG3-RELATED"/>
    <property type="match status" value="1"/>
</dbReference>